<dbReference type="EMBL" id="AP019823">
    <property type="protein sequence ID" value="BBM39681.1"/>
    <property type="molecule type" value="Genomic_DNA"/>
</dbReference>
<dbReference type="OrthoDB" id="3267617at2"/>
<dbReference type="Pfam" id="PF19807">
    <property type="entry name" value="DUF6290"/>
    <property type="match status" value="1"/>
</dbReference>
<gene>
    <name evidence="1" type="ORF">JCM16775_2418</name>
</gene>
<proteinExistence type="predicted"/>
<name>A0A510JMP7_9FUSO</name>
<accession>A0A510JMP7</accession>
<evidence type="ECO:0008006" key="3">
    <source>
        <dbReference type="Google" id="ProtNLM"/>
    </source>
</evidence>
<protein>
    <recommendedName>
        <fullName evidence="3">Toxin-antitoxin system, antitoxin component, ribbon-helix-helix domain protein</fullName>
    </recommendedName>
</protein>
<dbReference type="Proteomes" id="UP000321892">
    <property type="component" value="Chromosome"/>
</dbReference>
<dbReference type="KEGG" id="lhf:JCM16775_2418"/>
<keyword evidence="2" id="KW-1185">Reference proteome</keyword>
<evidence type="ECO:0000313" key="1">
    <source>
        <dbReference type="EMBL" id="BBM39681.1"/>
    </source>
</evidence>
<evidence type="ECO:0000313" key="2">
    <source>
        <dbReference type="Proteomes" id="UP000321892"/>
    </source>
</evidence>
<dbReference type="AlphaFoldDB" id="A0A510JMP7"/>
<dbReference type="RefSeq" id="WP_026745902.1">
    <property type="nucleotide sequence ID" value="NZ_AP019823.1"/>
</dbReference>
<dbReference type="InterPro" id="IPR046257">
    <property type="entry name" value="DUF6290"/>
</dbReference>
<sequence>MPTLSLRMEKEDLEFLKEYASINNLNMSSFVRNLILDKIYDEITEEDEKRILKRWENSKSEKTASAEEVFKRLGL</sequence>
<organism evidence="1 2">
    <name type="scientific">Leptotrichia hofstadii</name>
    <dbReference type="NCBI Taxonomy" id="157688"/>
    <lineage>
        <taxon>Bacteria</taxon>
        <taxon>Fusobacteriati</taxon>
        <taxon>Fusobacteriota</taxon>
        <taxon>Fusobacteriia</taxon>
        <taxon>Fusobacteriales</taxon>
        <taxon>Leptotrichiaceae</taxon>
        <taxon>Leptotrichia</taxon>
    </lineage>
</organism>
<reference evidence="1 2" key="1">
    <citation type="submission" date="2019-07" db="EMBL/GenBank/DDBJ databases">
        <title>Complete Genome Sequence of Leptotrichia hofstadii Strain JCM16775.</title>
        <authorList>
            <person name="Watanabe S."/>
            <person name="Cui L."/>
        </authorList>
    </citation>
    <scope>NUCLEOTIDE SEQUENCE [LARGE SCALE GENOMIC DNA]</scope>
    <source>
        <strain evidence="1 2">JCM16775</strain>
    </source>
</reference>
<dbReference type="NCBIfam" id="NF046040">
    <property type="entry name" value="RelB_antitoxin"/>
    <property type="match status" value="1"/>
</dbReference>